<keyword evidence="4" id="KW-1185">Reference proteome</keyword>
<dbReference type="CDD" id="cd20736">
    <property type="entry name" value="PoNe_Nuclease"/>
    <property type="match status" value="1"/>
</dbReference>
<dbReference type="PANTHER" id="PTHR34039">
    <property type="entry name" value="UPF0102 PROTEIN YRAN"/>
    <property type="match status" value="1"/>
</dbReference>
<dbReference type="Gene3D" id="3.40.1350.10">
    <property type="match status" value="1"/>
</dbReference>
<gene>
    <name evidence="3" type="ORF">GP475_07340</name>
</gene>
<dbReference type="InterPro" id="IPR003509">
    <property type="entry name" value="UPF0102_YraN-like"/>
</dbReference>
<sequence length="115" mass="12707">MKHNVLLGKAGESHAAQIYQAQGGSVLGRNVRYPGGEIDLIVKERDGTVVFIEVKTRTRTDFGGAEAVTADKIRRLRRAIAAWLREHHVQQIRIDVVEIQSGTVRIFKGVEDGAC</sequence>
<dbReference type="Pfam" id="PF02021">
    <property type="entry name" value="UPF0102"/>
    <property type="match status" value="1"/>
</dbReference>
<dbReference type="KEGG" id="cpoy:GP475_07340"/>
<dbReference type="SUPFAM" id="SSF52980">
    <property type="entry name" value="Restriction endonuclease-like"/>
    <property type="match status" value="1"/>
</dbReference>
<protein>
    <recommendedName>
        <fullName evidence="2">UPF0102 protein GP475_07340</fullName>
    </recommendedName>
</protein>
<accession>A0A7H0SSD7</accession>
<organism evidence="3 4">
    <name type="scientific">Corynebacterium poyangense</name>
    <dbReference type="NCBI Taxonomy" id="2684405"/>
    <lineage>
        <taxon>Bacteria</taxon>
        <taxon>Bacillati</taxon>
        <taxon>Actinomycetota</taxon>
        <taxon>Actinomycetes</taxon>
        <taxon>Mycobacteriales</taxon>
        <taxon>Corynebacteriaceae</taxon>
        <taxon>Corynebacterium</taxon>
    </lineage>
</organism>
<reference evidence="3 4" key="1">
    <citation type="submission" date="2019-12" db="EMBL/GenBank/DDBJ databases">
        <title>Corynebacterium sp. nov., isolated from feces of the Anser Albifrons in China.</title>
        <authorList>
            <person name="Liu Q."/>
        </authorList>
    </citation>
    <scope>NUCLEOTIDE SEQUENCE [LARGE SCALE GENOMIC DNA]</scope>
    <source>
        <strain evidence="3 4">4H37-19</strain>
    </source>
</reference>
<dbReference type="Proteomes" id="UP000516320">
    <property type="component" value="Chromosome"/>
</dbReference>
<evidence type="ECO:0000313" key="4">
    <source>
        <dbReference type="Proteomes" id="UP000516320"/>
    </source>
</evidence>
<dbReference type="GO" id="GO:0003676">
    <property type="term" value="F:nucleic acid binding"/>
    <property type="evidence" value="ECO:0007669"/>
    <property type="project" value="InterPro"/>
</dbReference>
<dbReference type="InterPro" id="IPR011856">
    <property type="entry name" value="tRNA_endonuc-like_dom_sf"/>
</dbReference>
<dbReference type="PANTHER" id="PTHR34039:SF1">
    <property type="entry name" value="UPF0102 PROTEIN YRAN"/>
    <property type="match status" value="1"/>
</dbReference>
<dbReference type="InterPro" id="IPR011335">
    <property type="entry name" value="Restrct_endonuc-II-like"/>
</dbReference>
<comment type="similarity">
    <text evidence="1 2">Belongs to the UPF0102 family.</text>
</comment>
<evidence type="ECO:0000313" key="3">
    <source>
        <dbReference type="EMBL" id="QNQ91462.1"/>
    </source>
</evidence>
<dbReference type="HAMAP" id="MF_00048">
    <property type="entry name" value="UPF0102"/>
    <property type="match status" value="1"/>
</dbReference>
<dbReference type="NCBIfam" id="NF009150">
    <property type="entry name" value="PRK12497.1-3"/>
    <property type="match status" value="1"/>
</dbReference>
<evidence type="ECO:0000256" key="2">
    <source>
        <dbReference type="HAMAP-Rule" id="MF_00048"/>
    </source>
</evidence>
<dbReference type="AlphaFoldDB" id="A0A7H0SSD7"/>
<evidence type="ECO:0000256" key="1">
    <source>
        <dbReference type="ARBA" id="ARBA00006738"/>
    </source>
</evidence>
<proteinExistence type="inferred from homology"/>
<name>A0A7H0SSD7_9CORY</name>
<dbReference type="EMBL" id="CP046884">
    <property type="protein sequence ID" value="QNQ91462.1"/>
    <property type="molecule type" value="Genomic_DNA"/>
</dbReference>